<dbReference type="GO" id="GO:0005802">
    <property type="term" value="C:trans-Golgi network"/>
    <property type="evidence" value="ECO:0007669"/>
    <property type="project" value="TreeGrafter"/>
</dbReference>
<feature type="compositionally biased region" description="Polar residues" evidence="14">
    <location>
        <begin position="630"/>
        <end position="646"/>
    </location>
</feature>
<comment type="cofactor">
    <cofactor evidence="12">
        <name>Mg(2+)</name>
        <dbReference type="ChEBI" id="CHEBI:18420"/>
    </cofactor>
</comment>
<feature type="binding site" evidence="12">
    <location>
        <position position="419"/>
    </location>
    <ligand>
        <name>Mg(2+)</name>
        <dbReference type="ChEBI" id="CHEBI:18420"/>
    </ligand>
</feature>
<dbReference type="AlphaFoldDB" id="A0A9N9UE51"/>
<feature type="active site" description="4-aspartylphosphate intermediate" evidence="10">
    <location>
        <position position="417"/>
    </location>
</feature>
<keyword evidence="2 13" id="KW-0812">Transmembrane</keyword>
<keyword evidence="4 11" id="KW-0547">Nucleotide-binding</keyword>
<dbReference type="InterPro" id="IPR036412">
    <property type="entry name" value="HAD-like_sf"/>
</dbReference>
<dbReference type="SFLD" id="SFLDG00002">
    <property type="entry name" value="C1.7:_P-type_atpase_like"/>
    <property type="match status" value="1"/>
</dbReference>
<dbReference type="InterPro" id="IPR023299">
    <property type="entry name" value="ATPase_P-typ_cyto_dom_N"/>
</dbReference>
<dbReference type="SUPFAM" id="SSF81660">
    <property type="entry name" value="Metal cation-transporting ATPase, ATP-binding domain N"/>
    <property type="match status" value="1"/>
</dbReference>
<feature type="domain" description="P-type ATPase N-terminal" evidence="15">
    <location>
        <begin position="47"/>
        <end position="104"/>
    </location>
</feature>
<dbReference type="SUPFAM" id="SSF81653">
    <property type="entry name" value="Calcium ATPase, transduction domain A"/>
    <property type="match status" value="1"/>
</dbReference>
<sequence length="1260" mass="140961">MVFASMWDNYFVQLVLRQNPVAPTKDGRQIPLYLGSVEPDALVDERHGRPYISNAIRTTTYTIWDFLPRQLVYQFTRLANSYLLVVAILQAIPGLSTTGSFTTLIPLVIFVAMIITKEGYYDWKRHRQDVAENNRLATVLRRSASQGHEAKLAWVATKWQDLRVGEVIKLSSDDEVPAVIVLLHATGDRGLAFVETMALDGETNLKAKRTPANLGDCGTIDNIAQREVMFSIEDPNPDLYRFDSKFTPQGRTLPLTVNEAIYRGSVIRNTPKVIGIVVNTGEECKVRMNSKVKAESKKPRLEQMTNFIVATLIFFIILLSSLATVAYILWKSQSESRAWYLFDSTVPMVQIFFGFVIMFNNVIPLSLYVGLEGIKIGQMTMIYNDVHLYDEKSDTPARVNTTNNLDDLGQIGYLFTDKTGTLTDNIMNLHKLSVAGASWLHQNCLTPAKNSLQSLNGDAGEFTTRNLVEYVHSEAQGRLAAHVKQFLLAIALCHTCLPVSGESGETEFQASSPDELALVRAAQEMGFSVVERSSQSITIHIIDSLRNIERLEFQILDTIEFSSKRKRMSIILRCPNGTIWLVCKGADSVILPRLPMAPRDMVDDLALKSYPSRETTKHSPIIRGHWGSAPSDQSESPANDQDSATSVPFEDDMIPLRDNMRQAGRSDVFDNQNLDIINRTAVATEDEETNCIRQSFGHMNHYATEGLRTLVYAGRTVSEHEYLAWKRLYHNAETDLQNRQERMEEVGEMMERSLHFLGITAVEDKLQQDVPETIEKLRRAGVKIWMLTGDKKETAISIAHSARICGPDTSLHFLDVAAGDLEFQLNSISDHILYRGDPSSHSAVVVDGATLTAIEEDPDSRVRHLFYQLAPNIGSVICCRASPSQKALLLRIIGDDPLTKIERGRWSCLWSWRKSHRPLTLAIGDGANDVPMILTASVGVGISGREGQQAARVADFSISQFRFLARLMLVHGRWNYHRTTRFILVTFWKEVLFYFPQAIFQGEAGSTGTSLYHSQALMFTSYLTAAAILVIGMYEQDLKANTLLAIPQLYAYGQNGEGLTSLVYLGWMSNALTAGFIIFAVCWAAYSGGVPAVYDNGLYAQGTLVFACCMIWTNYKVLMLEMHHKTKIALWSAFVSILAVWLYIVVTGLVSGYESGPYAITGGIIEGFGRDPSWWLALLYTLGLLTAAESAHKSFSQNAMVRAFVGRCCSWFGVASDSRNGVREGFKAWDTRLWQEMEKDEGVRAHLRCLDMTRKNHLAS</sequence>
<dbReference type="InterPro" id="IPR023298">
    <property type="entry name" value="ATPase_P-typ_TM_dom_sf"/>
</dbReference>
<dbReference type="GO" id="GO:0045332">
    <property type="term" value="P:phospholipid translocation"/>
    <property type="evidence" value="ECO:0007669"/>
    <property type="project" value="TreeGrafter"/>
</dbReference>
<organism evidence="17 18">
    <name type="scientific">Clonostachys byssicola</name>
    <dbReference type="NCBI Taxonomy" id="160290"/>
    <lineage>
        <taxon>Eukaryota</taxon>
        <taxon>Fungi</taxon>
        <taxon>Dikarya</taxon>
        <taxon>Ascomycota</taxon>
        <taxon>Pezizomycotina</taxon>
        <taxon>Sordariomycetes</taxon>
        <taxon>Hypocreomycetidae</taxon>
        <taxon>Hypocreales</taxon>
        <taxon>Bionectriaceae</taxon>
        <taxon>Clonostachys</taxon>
    </lineage>
</organism>
<dbReference type="GO" id="GO:0005524">
    <property type="term" value="F:ATP binding"/>
    <property type="evidence" value="ECO:0007669"/>
    <property type="project" value="UniProtKB-UniRule"/>
</dbReference>
<dbReference type="Pfam" id="PF13246">
    <property type="entry name" value="Cation_ATPase"/>
    <property type="match status" value="1"/>
</dbReference>
<feature type="binding site" evidence="11">
    <location>
        <position position="929"/>
    </location>
    <ligand>
        <name>ATP</name>
        <dbReference type="ChEBI" id="CHEBI:30616"/>
    </ligand>
</feature>
<keyword evidence="7 13" id="KW-1278">Translocase</keyword>
<evidence type="ECO:0000256" key="8">
    <source>
        <dbReference type="ARBA" id="ARBA00022989"/>
    </source>
</evidence>
<dbReference type="InterPro" id="IPR008250">
    <property type="entry name" value="ATPase_P-typ_transduc_dom_A_sf"/>
</dbReference>
<feature type="binding site" evidence="11">
    <location>
        <position position="880"/>
    </location>
    <ligand>
        <name>ATP</name>
        <dbReference type="ChEBI" id="CHEBI:30616"/>
    </ligand>
</feature>
<evidence type="ECO:0000256" key="14">
    <source>
        <dbReference type="SAM" id="MobiDB-lite"/>
    </source>
</evidence>
<dbReference type="GO" id="GO:0005886">
    <property type="term" value="C:plasma membrane"/>
    <property type="evidence" value="ECO:0007669"/>
    <property type="project" value="TreeGrafter"/>
</dbReference>
<dbReference type="SFLD" id="SFLDF00027">
    <property type="entry name" value="p-type_atpase"/>
    <property type="match status" value="1"/>
</dbReference>
<comment type="caution">
    <text evidence="17">The sequence shown here is derived from an EMBL/GenBank/DDBJ whole genome shotgun (WGS) entry which is preliminary data.</text>
</comment>
<reference evidence="18" key="1">
    <citation type="submission" date="2019-06" db="EMBL/GenBank/DDBJ databases">
        <authorList>
            <person name="Broberg M."/>
        </authorList>
    </citation>
    <scope>NUCLEOTIDE SEQUENCE [LARGE SCALE GENOMIC DNA]</scope>
</reference>
<dbReference type="GO" id="GO:0032456">
    <property type="term" value="P:endocytic recycling"/>
    <property type="evidence" value="ECO:0007669"/>
    <property type="project" value="TreeGrafter"/>
</dbReference>
<dbReference type="GO" id="GO:0140326">
    <property type="term" value="F:ATPase-coupled intramembrane lipid transporter activity"/>
    <property type="evidence" value="ECO:0007669"/>
    <property type="project" value="UniProtKB-EC"/>
</dbReference>
<dbReference type="InterPro" id="IPR044492">
    <property type="entry name" value="P_typ_ATPase_HD_dom"/>
</dbReference>
<dbReference type="InterPro" id="IPR032631">
    <property type="entry name" value="P-type_ATPase_N"/>
</dbReference>
<feature type="binding site" evidence="11">
    <location>
        <position position="419"/>
    </location>
    <ligand>
        <name>ATP</name>
        <dbReference type="ChEBI" id="CHEBI:30616"/>
    </ligand>
</feature>
<dbReference type="SUPFAM" id="SSF56784">
    <property type="entry name" value="HAD-like"/>
    <property type="match status" value="1"/>
</dbReference>
<dbReference type="PRINTS" id="PR00119">
    <property type="entry name" value="CATATPASE"/>
</dbReference>
<feature type="binding site" evidence="11">
    <location>
        <position position="515"/>
    </location>
    <ligand>
        <name>ATP</name>
        <dbReference type="ChEBI" id="CHEBI:30616"/>
    </ligand>
</feature>
<dbReference type="NCBIfam" id="TIGR01652">
    <property type="entry name" value="ATPase-Plipid"/>
    <property type="match status" value="1"/>
</dbReference>
<evidence type="ECO:0000256" key="12">
    <source>
        <dbReference type="PIRSR" id="PIRSR606539-3"/>
    </source>
</evidence>
<feature type="transmembrane region" description="Helical" evidence="13">
    <location>
        <begin position="307"/>
        <end position="330"/>
    </location>
</feature>
<dbReference type="PANTHER" id="PTHR24092:SF174">
    <property type="entry name" value="PHOSPHOLIPID-TRANSPORTING ATPASE DNF3-RELATED"/>
    <property type="match status" value="1"/>
</dbReference>
<evidence type="ECO:0000256" key="5">
    <source>
        <dbReference type="ARBA" id="ARBA00022840"/>
    </source>
</evidence>
<feature type="transmembrane region" description="Helical" evidence="13">
    <location>
        <begin position="71"/>
        <end position="92"/>
    </location>
</feature>
<keyword evidence="3 12" id="KW-0479">Metal-binding</keyword>
<feature type="binding site" evidence="11">
    <location>
        <position position="789"/>
    </location>
    <ligand>
        <name>ATP</name>
        <dbReference type="ChEBI" id="CHEBI:30616"/>
    </ligand>
</feature>
<evidence type="ECO:0000256" key="4">
    <source>
        <dbReference type="ARBA" id="ARBA00022741"/>
    </source>
</evidence>
<feature type="binding site" evidence="11">
    <location>
        <position position="788"/>
    </location>
    <ligand>
        <name>ATP</name>
        <dbReference type="ChEBI" id="CHEBI:30616"/>
    </ligand>
</feature>
<feature type="binding site" evidence="12">
    <location>
        <position position="417"/>
    </location>
    <ligand>
        <name>Mg(2+)</name>
        <dbReference type="ChEBI" id="CHEBI:18420"/>
    </ligand>
</feature>
<dbReference type="Gene3D" id="3.40.1110.10">
    <property type="entry name" value="Calcium-transporting ATPase, cytoplasmic domain N"/>
    <property type="match status" value="1"/>
</dbReference>
<feature type="binding site" evidence="11">
    <location>
        <position position="418"/>
    </location>
    <ligand>
        <name>ATP</name>
        <dbReference type="ChEBI" id="CHEBI:30616"/>
    </ligand>
</feature>
<dbReference type="PANTHER" id="PTHR24092">
    <property type="entry name" value="PROBABLE PHOSPHOLIPID-TRANSPORTING ATPASE"/>
    <property type="match status" value="1"/>
</dbReference>
<feature type="binding site" evidence="11">
    <location>
        <position position="708"/>
    </location>
    <ligand>
        <name>ATP</name>
        <dbReference type="ChEBI" id="CHEBI:30616"/>
    </ligand>
</feature>
<dbReference type="EMBL" id="CABFNO020001454">
    <property type="protein sequence ID" value="CAG9988816.1"/>
    <property type="molecule type" value="Genomic_DNA"/>
</dbReference>
<accession>A0A9N9UE51</accession>
<evidence type="ECO:0000256" key="11">
    <source>
        <dbReference type="PIRSR" id="PIRSR606539-2"/>
    </source>
</evidence>
<protein>
    <recommendedName>
        <fullName evidence="13">Phospholipid-transporting ATPase</fullName>
        <ecNumber evidence="13">7.6.2.1</ecNumber>
    </recommendedName>
</protein>
<feature type="transmembrane region" description="Helical" evidence="13">
    <location>
        <begin position="1012"/>
        <end position="1034"/>
    </location>
</feature>
<keyword evidence="8 13" id="KW-1133">Transmembrane helix</keyword>
<evidence type="ECO:0000313" key="17">
    <source>
        <dbReference type="EMBL" id="CAG9988816.1"/>
    </source>
</evidence>
<feature type="binding site" evidence="11">
    <location>
        <position position="928"/>
    </location>
    <ligand>
        <name>ATP</name>
        <dbReference type="ChEBI" id="CHEBI:30616"/>
    </ligand>
</feature>
<dbReference type="Proteomes" id="UP000754883">
    <property type="component" value="Unassembled WGS sequence"/>
</dbReference>
<feature type="transmembrane region" description="Helical" evidence="13">
    <location>
        <begin position="350"/>
        <end position="371"/>
    </location>
</feature>
<evidence type="ECO:0000256" key="6">
    <source>
        <dbReference type="ARBA" id="ARBA00022842"/>
    </source>
</evidence>
<dbReference type="GO" id="GO:0006892">
    <property type="term" value="P:post-Golgi vesicle-mediated transport"/>
    <property type="evidence" value="ECO:0007669"/>
    <property type="project" value="TreeGrafter"/>
</dbReference>
<dbReference type="PROSITE" id="PS00154">
    <property type="entry name" value="ATPASE_E1_E2"/>
    <property type="match status" value="1"/>
</dbReference>
<dbReference type="Pfam" id="PF16209">
    <property type="entry name" value="PhoLip_ATPase_N"/>
    <property type="match status" value="1"/>
</dbReference>
<dbReference type="SFLD" id="SFLDS00003">
    <property type="entry name" value="Haloacid_Dehalogenase"/>
    <property type="match status" value="1"/>
</dbReference>
<feature type="binding site" evidence="12">
    <location>
        <position position="925"/>
    </location>
    <ligand>
        <name>Mg(2+)</name>
        <dbReference type="ChEBI" id="CHEBI:18420"/>
    </ligand>
</feature>
<dbReference type="InterPro" id="IPR018303">
    <property type="entry name" value="ATPase_P-typ_P_site"/>
</dbReference>
<gene>
    <name evidence="17" type="ORF">CBYS24578_00014227</name>
</gene>
<feature type="binding site" evidence="11">
    <location>
        <position position="790"/>
    </location>
    <ligand>
        <name>ATP</name>
        <dbReference type="ChEBI" id="CHEBI:30616"/>
    </ligand>
</feature>
<feature type="transmembrane region" description="Helical" evidence="13">
    <location>
        <begin position="1062"/>
        <end position="1086"/>
    </location>
</feature>
<dbReference type="InterPro" id="IPR023214">
    <property type="entry name" value="HAD_sf"/>
</dbReference>
<dbReference type="GO" id="GO:0000287">
    <property type="term" value="F:magnesium ion binding"/>
    <property type="evidence" value="ECO:0007669"/>
    <property type="project" value="UniProtKB-UniRule"/>
</dbReference>
<keyword evidence="6 12" id="KW-0460">Magnesium</keyword>
<feature type="transmembrane region" description="Helical" evidence="13">
    <location>
        <begin position="1130"/>
        <end position="1153"/>
    </location>
</feature>
<evidence type="ECO:0000256" key="3">
    <source>
        <dbReference type="ARBA" id="ARBA00022723"/>
    </source>
</evidence>
<keyword evidence="9 13" id="KW-0472">Membrane</keyword>
<evidence type="ECO:0000256" key="10">
    <source>
        <dbReference type="PIRSR" id="PIRSR606539-1"/>
    </source>
</evidence>
<dbReference type="Gene3D" id="2.70.150.10">
    <property type="entry name" value="Calcium-transporting ATPase, cytoplasmic transduction domain A"/>
    <property type="match status" value="1"/>
</dbReference>
<keyword evidence="18" id="KW-1185">Reference proteome</keyword>
<dbReference type="EC" id="7.6.2.1" evidence="13"/>
<feature type="binding site" evidence="11">
    <location>
        <position position="584"/>
    </location>
    <ligand>
        <name>ATP</name>
        <dbReference type="ChEBI" id="CHEBI:30616"/>
    </ligand>
</feature>
<dbReference type="InterPro" id="IPR006539">
    <property type="entry name" value="P-type_ATPase_IV"/>
</dbReference>
<dbReference type="InterPro" id="IPR032630">
    <property type="entry name" value="P_typ_ATPase_c"/>
</dbReference>
<feature type="binding site" evidence="11">
    <location>
        <position position="886"/>
    </location>
    <ligand>
        <name>ATP</name>
        <dbReference type="ChEBI" id="CHEBI:30616"/>
    </ligand>
</feature>
<reference evidence="17 18" key="2">
    <citation type="submission" date="2021-10" db="EMBL/GenBank/DDBJ databases">
        <authorList>
            <person name="Piombo E."/>
        </authorList>
    </citation>
    <scope>NUCLEOTIDE SEQUENCE [LARGE SCALE GENOMIC DNA]</scope>
</reference>
<comment type="subcellular location">
    <subcellularLocation>
        <location evidence="1 13">Membrane</location>
        <topology evidence="1 13">Multi-pass membrane protein</topology>
    </subcellularLocation>
</comment>
<dbReference type="OrthoDB" id="377733at2759"/>
<feature type="binding site" evidence="11">
    <location>
        <position position="561"/>
    </location>
    <ligand>
        <name>ATP</name>
        <dbReference type="ChEBI" id="CHEBI:30616"/>
    </ligand>
</feature>
<name>A0A9N9UE51_9HYPO</name>
<feature type="transmembrane region" description="Helical" evidence="13">
    <location>
        <begin position="98"/>
        <end position="116"/>
    </location>
</feature>
<evidence type="ECO:0000256" key="2">
    <source>
        <dbReference type="ARBA" id="ARBA00022692"/>
    </source>
</evidence>
<feature type="transmembrane region" description="Helical" evidence="13">
    <location>
        <begin position="982"/>
        <end position="1000"/>
    </location>
</feature>
<dbReference type="Gene3D" id="3.40.50.1000">
    <property type="entry name" value="HAD superfamily/HAD-like"/>
    <property type="match status" value="1"/>
</dbReference>
<feature type="domain" description="P-type ATPase C-terminal" evidence="16">
    <location>
        <begin position="951"/>
        <end position="1197"/>
    </location>
</feature>
<evidence type="ECO:0000259" key="16">
    <source>
        <dbReference type="Pfam" id="PF16212"/>
    </source>
</evidence>
<evidence type="ECO:0000256" key="9">
    <source>
        <dbReference type="ARBA" id="ARBA00023136"/>
    </source>
</evidence>
<evidence type="ECO:0000313" key="18">
    <source>
        <dbReference type="Proteomes" id="UP000754883"/>
    </source>
</evidence>
<comment type="catalytic activity">
    <reaction evidence="13">
        <text>ATP + H2O + phospholipidSide 1 = ADP + phosphate + phospholipidSide 2.</text>
        <dbReference type="EC" id="7.6.2.1"/>
    </reaction>
</comment>
<proteinExistence type="inferred from homology"/>
<evidence type="ECO:0000259" key="15">
    <source>
        <dbReference type="Pfam" id="PF16209"/>
    </source>
</evidence>
<comment type="similarity">
    <text evidence="13">Belongs to the cation transport ATPase (P-type) (TC 3.A.3) family. Type IV subfamily.</text>
</comment>
<keyword evidence="5 11" id="KW-0067">ATP-binding</keyword>
<feature type="binding site" evidence="11">
    <location>
        <position position="417"/>
    </location>
    <ligand>
        <name>ATP</name>
        <dbReference type="ChEBI" id="CHEBI:30616"/>
    </ligand>
</feature>
<feature type="transmembrane region" description="Helical" evidence="13">
    <location>
        <begin position="1098"/>
        <end position="1118"/>
    </location>
</feature>
<evidence type="ECO:0000256" key="13">
    <source>
        <dbReference type="RuleBase" id="RU362033"/>
    </source>
</evidence>
<dbReference type="SUPFAM" id="SSF81665">
    <property type="entry name" value="Calcium ATPase, transmembrane domain M"/>
    <property type="match status" value="1"/>
</dbReference>
<feature type="region of interest" description="Disordered" evidence="14">
    <location>
        <begin position="613"/>
        <end position="652"/>
    </location>
</feature>
<evidence type="ECO:0000256" key="7">
    <source>
        <dbReference type="ARBA" id="ARBA00022967"/>
    </source>
</evidence>
<evidence type="ECO:0000256" key="1">
    <source>
        <dbReference type="ARBA" id="ARBA00004141"/>
    </source>
</evidence>
<dbReference type="Pfam" id="PF16212">
    <property type="entry name" value="PhoLip_ATPase_C"/>
    <property type="match status" value="1"/>
</dbReference>
<feature type="binding site" evidence="12">
    <location>
        <position position="929"/>
    </location>
    <ligand>
        <name>Mg(2+)</name>
        <dbReference type="ChEBI" id="CHEBI:18420"/>
    </ligand>
</feature>